<protein>
    <submittedName>
        <fullName evidence="2">Uncharacterized protein</fullName>
    </submittedName>
</protein>
<feature type="non-terminal residue" evidence="2">
    <location>
        <position position="61"/>
    </location>
</feature>
<evidence type="ECO:0000313" key="2">
    <source>
        <dbReference type="EMBL" id="HAC26257.1"/>
    </source>
</evidence>
<name>A0A3B8W8P0_MARNT</name>
<evidence type="ECO:0000256" key="1">
    <source>
        <dbReference type="SAM" id="SignalP"/>
    </source>
</evidence>
<comment type="caution">
    <text evidence="2">The sequence shown here is derived from an EMBL/GenBank/DDBJ whole genome shotgun (WGS) entry which is preliminary data.</text>
</comment>
<evidence type="ECO:0000313" key="3">
    <source>
        <dbReference type="Proteomes" id="UP000261325"/>
    </source>
</evidence>
<keyword evidence="1" id="KW-0732">Signal</keyword>
<dbReference type="EMBL" id="DLYI01000003">
    <property type="protein sequence ID" value="HAC26257.1"/>
    <property type="molecule type" value="Genomic_DNA"/>
</dbReference>
<feature type="signal peptide" evidence="1">
    <location>
        <begin position="1"/>
        <end position="30"/>
    </location>
</feature>
<feature type="chain" id="PRO_5017589015" evidence="1">
    <location>
        <begin position="31"/>
        <end position="61"/>
    </location>
</feature>
<gene>
    <name evidence="2" type="ORF">DCF82_00280</name>
</gene>
<dbReference type="Proteomes" id="UP000261325">
    <property type="component" value="Unassembled WGS sequence"/>
</dbReference>
<organism evidence="2 3">
    <name type="scientific">Marinobacter nauticus</name>
    <name type="common">Marinobacter hydrocarbonoclasticus</name>
    <name type="synonym">Marinobacter aquaeolei</name>
    <dbReference type="NCBI Taxonomy" id="2743"/>
    <lineage>
        <taxon>Bacteria</taxon>
        <taxon>Pseudomonadati</taxon>
        <taxon>Pseudomonadota</taxon>
        <taxon>Gammaproteobacteria</taxon>
        <taxon>Pseudomonadales</taxon>
        <taxon>Marinobacteraceae</taxon>
        <taxon>Marinobacter</taxon>
    </lineage>
</organism>
<accession>A0A3B8W8P0</accession>
<dbReference type="AlphaFoldDB" id="A0A3B8W8P0"/>
<dbReference type="Pfam" id="PF06980">
    <property type="entry name" value="DUF1302"/>
    <property type="match status" value="1"/>
</dbReference>
<proteinExistence type="predicted"/>
<dbReference type="InterPro" id="IPR010727">
    <property type="entry name" value="DUF1302"/>
</dbReference>
<sequence length="61" mass="6720">MTRKTQPWQRWTKLPLAVAIAAGVSGQAAAYSFYMGDVEAQFNTTLSAGASWRVEDADKRL</sequence>
<reference evidence="2 3" key="1">
    <citation type="journal article" date="2018" name="Nat. Biotechnol.">
        <title>A standardized bacterial taxonomy based on genome phylogeny substantially revises the tree of life.</title>
        <authorList>
            <person name="Parks D.H."/>
            <person name="Chuvochina M."/>
            <person name="Waite D.W."/>
            <person name="Rinke C."/>
            <person name="Skarshewski A."/>
            <person name="Chaumeil P.A."/>
            <person name="Hugenholtz P."/>
        </authorList>
    </citation>
    <scope>NUCLEOTIDE SEQUENCE [LARGE SCALE GENOMIC DNA]</scope>
    <source>
        <strain evidence="2">UBA9049</strain>
    </source>
</reference>